<evidence type="ECO:0000313" key="9">
    <source>
        <dbReference type="Proteomes" id="UP000827549"/>
    </source>
</evidence>
<protein>
    <submittedName>
        <fullName evidence="8">Zinc finger protein klf1</fullName>
    </submittedName>
</protein>
<evidence type="ECO:0000256" key="1">
    <source>
        <dbReference type="ARBA" id="ARBA00022723"/>
    </source>
</evidence>
<dbReference type="InterPro" id="IPR007219">
    <property type="entry name" value="XnlR_reg_dom"/>
</dbReference>
<evidence type="ECO:0000256" key="3">
    <source>
        <dbReference type="ARBA" id="ARBA00023015"/>
    </source>
</evidence>
<name>A0AAF0Y3V2_9TREE</name>
<proteinExistence type="predicted"/>
<dbReference type="EMBL" id="CP086715">
    <property type="protein sequence ID" value="WOO79615.1"/>
    <property type="molecule type" value="Genomic_DNA"/>
</dbReference>
<dbReference type="Pfam" id="PF04082">
    <property type="entry name" value="Fungal_trans"/>
    <property type="match status" value="1"/>
</dbReference>
<dbReference type="GeneID" id="87806391"/>
<dbReference type="GO" id="GO:0006351">
    <property type="term" value="P:DNA-templated transcription"/>
    <property type="evidence" value="ECO:0007669"/>
    <property type="project" value="InterPro"/>
</dbReference>
<keyword evidence="3" id="KW-0805">Transcription regulation</keyword>
<accession>A0AAF0Y3V2</accession>
<keyword evidence="4" id="KW-0804">Transcription</keyword>
<keyword evidence="2" id="KW-0862">Zinc</keyword>
<dbReference type="AlphaFoldDB" id="A0AAF0Y3V2"/>
<evidence type="ECO:0000259" key="7">
    <source>
        <dbReference type="Pfam" id="PF04082"/>
    </source>
</evidence>
<evidence type="ECO:0000313" key="8">
    <source>
        <dbReference type="EMBL" id="WOO79615.1"/>
    </source>
</evidence>
<evidence type="ECO:0000256" key="4">
    <source>
        <dbReference type="ARBA" id="ARBA00023163"/>
    </source>
</evidence>
<feature type="region of interest" description="Disordered" evidence="6">
    <location>
        <begin position="55"/>
        <end position="98"/>
    </location>
</feature>
<dbReference type="PANTHER" id="PTHR47660:SF2">
    <property type="entry name" value="TRANSCRIPTION FACTOR WITH C2H2 AND ZN(2)-CYS(6) DNA BINDING DOMAIN (EUROFUNG)"/>
    <property type="match status" value="1"/>
</dbReference>
<dbReference type="GO" id="GO:0008270">
    <property type="term" value="F:zinc ion binding"/>
    <property type="evidence" value="ECO:0007669"/>
    <property type="project" value="InterPro"/>
</dbReference>
<feature type="compositionally biased region" description="Low complexity" evidence="6">
    <location>
        <begin position="61"/>
        <end position="78"/>
    </location>
</feature>
<feature type="domain" description="Xylanolytic transcriptional activator regulatory" evidence="7">
    <location>
        <begin position="279"/>
        <end position="561"/>
    </location>
</feature>
<dbReference type="PANTHER" id="PTHR47660">
    <property type="entry name" value="TRANSCRIPTION FACTOR WITH C2H2 AND ZN(2)-CYS(6) DNA BINDING DOMAIN (EUROFUNG)-RELATED-RELATED"/>
    <property type="match status" value="1"/>
</dbReference>
<gene>
    <name evidence="8" type="primary">klf1</name>
    <name evidence="8" type="ORF">LOC62_02G003145</name>
</gene>
<sequence length="736" mass="81954">MGLDDIPTNESGITADAGFSFLDALTQPFQQHQHHPHQQHQHQHAGANVAPAATVMPSLGSSTSPASATSSTKPSWPAYTGPPSPPNGPDNTDADGVQGDNWRELRAVWAAKGREARGEGLSEWDCFLPLGYYRKDRDTLDPSSTPAPKPKVPAQPTDGAGNRDVIPNLWGWTFQDTPWARNAREFLEQPLPTTTVKQAANYQPRLRRPYVPGTEGTIVEVLVDPALDPVLAQFKFLWLDEKTYEYVKTSLKLAQYVPGHDPGAFRMPESLYTVNTLVSVYAHHFYNQLPVVHLPTFNISKAPPLLVAAILCIGATLSKLPGTRPFAVDLLEMIRRAVYALFEMDSVNLRSLDLVHVCMATTFMGLWSGHQRSYELAEITRGMLVQLVRKTNLLNTPVDVKHLYANMPGTVHERWQWWITLESRKRLGIGVFIIDSLFPVFLDTPSYLSRSEMLNTALPCDENLWRAQTAEEWASLLNGELLPPPRYYTRGLSNPPPPLQPMNSWGALVLITGIHHHLWDYRAQVSVYQSVEADTKAGDQDVSVGVEQGMMSLGHALELWRREYYDLPEGGPLLRAGRLLYHLGHIALRTNIRDLYTMAGKNGTDSTHAVVPALRRWVASRESPIAVSHAIKVLIECGVPEPTDNRYAPPAVFVAILAIWVFIKFNGNLLHQFDPTELISVFGECMPSQPQGYNVLRGGMKYLISCKEWKMSAAFALVLAKILDDEEASTRVAGKM</sequence>
<keyword evidence="1" id="KW-0479">Metal-binding</keyword>
<keyword evidence="9" id="KW-1185">Reference proteome</keyword>
<keyword evidence="5" id="KW-0539">Nucleus</keyword>
<evidence type="ECO:0000256" key="6">
    <source>
        <dbReference type="SAM" id="MobiDB-lite"/>
    </source>
</evidence>
<dbReference type="GO" id="GO:0003677">
    <property type="term" value="F:DNA binding"/>
    <property type="evidence" value="ECO:0007669"/>
    <property type="project" value="InterPro"/>
</dbReference>
<organism evidence="8 9">
    <name type="scientific">Vanrija pseudolonga</name>
    <dbReference type="NCBI Taxonomy" id="143232"/>
    <lineage>
        <taxon>Eukaryota</taxon>
        <taxon>Fungi</taxon>
        <taxon>Dikarya</taxon>
        <taxon>Basidiomycota</taxon>
        <taxon>Agaricomycotina</taxon>
        <taxon>Tremellomycetes</taxon>
        <taxon>Trichosporonales</taxon>
        <taxon>Trichosporonaceae</taxon>
        <taxon>Vanrija</taxon>
    </lineage>
</organism>
<feature type="region of interest" description="Disordered" evidence="6">
    <location>
        <begin position="138"/>
        <end position="162"/>
    </location>
</feature>
<dbReference type="RefSeq" id="XP_062625647.1">
    <property type="nucleotide sequence ID" value="XM_062769663.1"/>
</dbReference>
<evidence type="ECO:0000256" key="5">
    <source>
        <dbReference type="ARBA" id="ARBA00023242"/>
    </source>
</evidence>
<dbReference type="CDD" id="cd12148">
    <property type="entry name" value="fungal_TF_MHR"/>
    <property type="match status" value="1"/>
</dbReference>
<reference evidence="8" key="1">
    <citation type="submission" date="2023-10" db="EMBL/GenBank/DDBJ databases">
        <authorList>
            <person name="Noh H."/>
        </authorList>
    </citation>
    <scope>NUCLEOTIDE SEQUENCE</scope>
    <source>
        <strain evidence="8">DUCC4014</strain>
    </source>
</reference>
<evidence type="ECO:0000256" key="2">
    <source>
        <dbReference type="ARBA" id="ARBA00022833"/>
    </source>
</evidence>
<dbReference type="Proteomes" id="UP000827549">
    <property type="component" value="Chromosome 2"/>
</dbReference>